<reference evidence="2" key="1">
    <citation type="journal article" date="2020" name="Stud. Mycol.">
        <title>101 Dothideomycetes genomes: a test case for predicting lifestyles and emergence of pathogens.</title>
        <authorList>
            <person name="Haridas S."/>
            <person name="Albert R."/>
            <person name="Binder M."/>
            <person name="Bloem J."/>
            <person name="Labutti K."/>
            <person name="Salamov A."/>
            <person name="Andreopoulos B."/>
            <person name="Baker S."/>
            <person name="Barry K."/>
            <person name="Bills G."/>
            <person name="Bluhm B."/>
            <person name="Cannon C."/>
            <person name="Castanera R."/>
            <person name="Culley D."/>
            <person name="Daum C."/>
            <person name="Ezra D."/>
            <person name="Gonzalez J."/>
            <person name="Henrissat B."/>
            <person name="Kuo A."/>
            <person name="Liang C."/>
            <person name="Lipzen A."/>
            <person name="Lutzoni F."/>
            <person name="Magnuson J."/>
            <person name="Mondo S."/>
            <person name="Nolan M."/>
            <person name="Ohm R."/>
            <person name="Pangilinan J."/>
            <person name="Park H.-J."/>
            <person name="Ramirez L."/>
            <person name="Alfaro M."/>
            <person name="Sun H."/>
            <person name="Tritt A."/>
            <person name="Yoshinaga Y."/>
            <person name="Zwiers L.-H."/>
            <person name="Turgeon B."/>
            <person name="Goodwin S."/>
            <person name="Spatafora J."/>
            <person name="Crous P."/>
            <person name="Grigoriev I."/>
        </authorList>
    </citation>
    <scope>NUCLEOTIDE SEQUENCE</scope>
    <source>
        <strain evidence="2">CBS 115976</strain>
    </source>
</reference>
<organism evidence="2 3">
    <name type="scientific">Microthyrium microscopicum</name>
    <dbReference type="NCBI Taxonomy" id="703497"/>
    <lineage>
        <taxon>Eukaryota</taxon>
        <taxon>Fungi</taxon>
        <taxon>Dikarya</taxon>
        <taxon>Ascomycota</taxon>
        <taxon>Pezizomycotina</taxon>
        <taxon>Dothideomycetes</taxon>
        <taxon>Dothideomycetes incertae sedis</taxon>
        <taxon>Microthyriales</taxon>
        <taxon>Microthyriaceae</taxon>
        <taxon>Microthyrium</taxon>
    </lineage>
</organism>
<feature type="compositionally biased region" description="Basic residues" evidence="1">
    <location>
        <begin position="142"/>
        <end position="155"/>
    </location>
</feature>
<feature type="region of interest" description="Disordered" evidence="1">
    <location>
        <begin position="1"/>
        <end position="174"/>
    </location>
</feature>
<dbReference type="Proteomes" id="UP000799302">
    <property type="component" value="Unassembled WGS sequence"/>
</dbReference>
<evidence type="ECO:0000256" key="1">
    <source>
        <dbReference type="SAM" id="MobiDB-lite"/>
    </source>
</evidence>
<sequence length="657" mass="75229">MNPDQTSLSASLNRLRLGNNNAALASPAPVDGNTANRPAPTNRPNLPAQSAPSIQQPSVPTNIAAPTSELQTRPPAAVSRPQQPNIPSATSNTQPPRGTTSGIGSGRRNWRNQNWNRGRANQQNQSSHSNLNQLDRGNHTNRPNRRNRWNGKTHRLPPVAPVAVQPLPSHPTVPPPSLEERLELAVAQLQETRRRLQAPRRRPLNIDYTHVSLMSTEIDNRSQNVKLRVQEFTHNTKHNQYAIVQQHIFSMADGESFLLHSVHTDFRDFLAIESSFEEREAAVEMFESATTLVALQARRDSFQRACSFEMSQIPRIHDGVKGLLTFPFELREMVFEYTYEQETPIEIKLRLNEAKNIYRDACTAYLPRDEACFLSSAIVGSELSQQAAAVFYKKNTFQIGFHASELELSRFNGEIKTKVDVLTRDYFGSTVKPQYLVRKLVLRNTRHREEKGLVRHAVSLRSWRLGRQKSIMSHLLYTARMPMDNFSYEKIFDLKRFNKLDSLELILSSEDGSYEDIRAFTSLLKSLKPSTTIYLRRQHSEEPIKINEWLEPPKEGDYEEYLKFFDFNYVGHLAIDDPETSTPTVNGFAIKADGCFDVSDPEWIVSELERLRLWGNYFPALRYPHVKDTIKEWYHTPMIPPGAMRVFFDEHARTLDL</sequence>
<feature type="compositionally biased region" description="Low complexity" evidence="1">
    <location>
        <begin position="7"/>
        <end position="26"/>
    </location>
</feature>
<proteinExistence type="predicted"/>
<gene>
    <name evidence="2" type="ORF">BT63DRAFT_426734</name>
</gene>
<evidence type="ECO:0000313" key="3">
    <source>
        <dbReference type="Proteomes" id="UP000799302"/>
    </source>
</evidence>
<keyword evidence="3" id="KW-1185">Reference proteome</keyword>
<feature type="compositionally biased region" description="Polar residues" evidence="1">
    <location>
        <begin position="80"/>
        <end position="96"/>
    </location>
</feature>
<dbReference type="EMBL" id="MU004237">
    <property type="protein sequence ID" value="KAF2667880.1"/>
    <property type="molecule type" value="Genomic_DNA"/>
</dbReference>
<protein>
    <submittedName>
        <fullName evidence="2">Uncharacterized protein</fullName>
    </submittedName>
</protein>
<feature type="compositionally biased region" description="Polar residues" evidence="1">
    <location>
        <begin position="42"/>
        <end position="71"/>
    </location>
</feature>
<evidence type="ECO:0000313" key="2">
    <source>
        <dbReference type="EMBL" id="KAF2667880.1"/>
    </source>
</evidence>
<dbReference type="AlphaFoldDB" id="A0A6A6U7F0"/>
<name>A0A6A6U7F0_9PEZI</name>
<feature type="compositionally biased region" description="Low complexity" evidence="1">
    <location>
        <begin position="111"/>
        <end position="134"/>
    </location>
</feature>
<accession>A0A6A6U7F0</accession>